<evidence type="ECO:0000256" key="2">
    <source>
        <dbReference type="SAM" id="SignalP"/>
    </source>
</evidence>
<organism evidence="4 5">
    <name type="scientific">Candidatus Scalindua japonica</name>
    <dbReference type="NCBI Taxonomy" id="1284222"/>
    <lineage>
        <taxon>Bacteria</taxon>
        <taxon>Pseudomonadati</taxon>
        <taxon>Planctomycetota</taxon>
        <taxon>Candidatus Brocadiia</taxon>
        <taxon>Candidatus Brocadiales</taxon>
        <taxon>Candidatus Scalinduaceae</taxon>
        <taxon>Candidatus Scalindua</taxon>
    </lineage>
</organism>
<feature type="chain" id="PRO_5013058317" evidence="2">
    <location>
        <begin position="21"/>
        <end position="133"/>
    </location>
</feature>
<keyword evidence="2" id="KW-0732">Signal</keyword>
<evidence type="ECO:0000313" key="5">
    <source>
        <dbReference type="Proteomes" id="UP000218542"/>
    </source>
</evidence>
<evidence type="ECO:0000259" key="3">
    <source>
        <dbReference type="SMART" id="SM00746"/>
    </source>
</evidence>
<feature type="signal peptide" evidence="2">
    <location>
        <begin position="1"/>
        <end position="20"/>
    </location>
</feature>
<feature type="region of interest" description="Disordered" evidence="1">
    <location>
        <begin position="108"/>
        <end position="133"/>
    </location>
</feature>
<dbReference type="Proteomes" id="UP000218542">
    <property type="component" value="Unassembled WGS sequence"/>
</dbReference>
<dbReference type="InterPro" id="IPR011017">
    <property type="entry name" value="TRASH_dom"/>
</dbReference>
<sequence>MKRIGFFTGAVVLAFVMATANTTIFAESCCGVKKETKECNQQEAHKCNEECAEKGCIKQTSATDNPCAVCGQPADSKGQQVETRHAGETMHLCCQGCLNAYNKNPDKYSKVKRKRETHKAEPPKRKQRGEGYY</sequence>
<dbReference type="OrthoDB" id="281529at2"/>
<gene>
    <name evidence="4" type="ORF">SCALIN_C28_0319</name>
</gene>
<dbReference type="RefSeq" id="WP_096895490.1">
    <property type="nucleotide sequence ID" value="NZ_BAOS01000028.1"/>
</dbReference>
<keyword evidence="5" id="KW-1185">Reference proteome</keyword>
<accession>A0A286U1W1</accession>
<protein>
    <submittedName>
        <fullName evidence="4">Copper-exporting ATPase</fullName>
    </submittedName>
</protein>
<evidence type="ECO:0000313" key="4">
    <source>
        <dbReference type="EMBL" id="GAX62116.1"/>
    </source>
</evidence>
<dbReference type="EMBL" id="BAOS01000028">
    <property type="protein sequence ID" value="GAX62116.1"/>
    <property type="molecule type" value="Genomic_DNA"/>
</dbReference>
<evidence type="ECO:0000256" key="1">
    <source>
        <dbReference type="SAM" id="MobiDB-lite"/>
    </source>
</evidence>
<feature type="domain" description="TRASH" evidence="3">
    <location>
        <begin position="67"/>
        <end position="105"/>
    </location>
</feature>
<comment type="caution">
    <text evidence="4">The sequence shown here is derived from an EMBL/GenBank/DDBJ whole genome shotgun (WGS) entry which is preliminary data.</text>
</comment>
<dbReference type="AlphaFoldDB" id="A0A286U1W1"/>
<reference evidence="4 5" key="1">
    <citation type="journal article" date="2017" name="Environ. Microbiol. Rep.">
        <title>Genetic diversity of marine anaerobic ammonium-oxidizing bacteria as revealed by genomic and proteomic analyses of 'Candidatus Scalindua japonica'.</title>
        <authorList>
            <person name="Oshiki M."/>
            <person name="Mizuto K."/>
            <person name="Kimura Z."/>
            <person name="Kindaichi T."/>
            <person name="Satoh H."/>
            <person name="Okabe S."/>
        </authorList>
    </citation>
    <scope>NUCLEOTIDE SEQUENCE [LARGE SCALE GENOMIC DNA]</scope>
    <source>
        <strain evidence="5">husup-a2</strain>
    </source>
</reference>
<proteinExistence type="predicted"/>
<dbReference type="SMART" id="SM00746">
    <property type="entry name" value="TRASH"/>
    <property type="match status" value="1"/>
</dbReference>
<name>A0A286U1W1_9BACT</name>